<dbReference type="Proteomes" id="UP000219482">
    <property type="component" value="Unassembled WGS sequence"/>
</dbReference>
<dbReference type="SUPFAM" id="SSF75304">
    <property type="entry name" value="Amidase signature (AS) enzymes"/>
    <property type="match status" value="1"/>
</dbReference>
<evidence type="ECO:0000259" key="2">
    <source>
        <dbReference type="Pfam" id="PF01425"/>
    </source>
</evidence>
<evidence type="ECO:0000313" key="3">
    <source>
        <dbReference type="EMBL" id="SOE02074.1"/>
    </source>
</evidence>
<evidence type="ECO:0000313" key="4">
    <source>
        <dbReference type="Proteomes" id="UP000219482"/>
    </source>
</evidence>
<dbReference type="Gene3D" id="3.90.1300.10">
    <property type="entry name" value="Amidase signature (AS) domain"/>
    <property type="match status" value="1"/>
</dbReference>
<dbReference type="GO" id="GO:0016740">
    <property type="term" value="F:transferase activity"/>
    <property type="evidence" value="ECO:0007669"/>
    <property type="project" value="UniProtKB-KW"/>
</dbReference>
<feature type="domain" description="Amidase" evidence="2">
    <location>
        <begin position="33"/>
        <end position="444"/>
    </location>
</feature>
<dbReference type="PANTHER" id="PTHR11895:SF7">
    <property type="entry name" value="GLUTAMYL-TRNA(GLN) AMIDOTRANSFERASE SUBUNIT A, MITOCHONDRIAL"/>
    <property type="match status" value="1"/>
</dbReference>
<dbReference type="InterPro" id="IPR000120">
    <property type="entry name" value="Amidase"/>
</dbReference>
<keyword evidence="4" id="KW-1185">Reference proteome</keyword>
<keyword evidence="3" id="KW-0808">Transferase</keyword>
<reference evidence="4" key="1">
    <citation type="submission" date="2017-09" db="EMBL/GenBank/DDBJ databases">
        <authorList>
            <person name="Varghese N."/>
            <person name="Submissions S."/>
        </authorList>
    </citation>
    <scope>NUCLEOTIDE SEQUENCE [LARGE SCALE GENOMIC DNA]</scope>
    <source>
        <strain evidence="4">DSM 44270</strain>
    </source>
</reference>
<comment type="similarity">
    <text evidence="1">Belongs to the amidase family.</text>
</comment>
<protein>
    <submittedName>
        <fullName evidence="3">Aspartyl/glutamyl-tRNA(Asn/Gln) amidotransferase subunit A</fullName>
    </submittedName>
</protein>
<dbReference type="Pfam" id="PF01425">
    <property type="entry name" value="Amidase"/>
    <property type="match status" value="1"/>
</dbReference>
<evidence type="ECO:0000256" key="1">
    <source>
        <dbReference type="ARBA" id="ARBA00009199"/>
    </source>
</evidence>
<dbReference type="InterPro" id="IPR036928">
    <property type="entry name" value="AS_sf"/>
</dbReference>
<name>A0A286H464_9ACTN</name>
<accession>A0A286H464</accession>
<dbReference type="AlphaFoldDB" id="A0A286H464"/>
<sequence length="466" mass="48074">MSHPSAPTSEEPLAWTMAEAGERLAAGELSPVELTEAYLAAIAERDDSVNAYLTVTADRAREDAVRAEQELRSGARRGPLHGVPVALKDLIETAGIRTTGGSRILADHVPRRDAVLAQNLRAAGTVLLGKTSTHEYAYGGTSNNPHYGPTRNPWDRDRIPGGSSGGSAAAVVSGTAPGAVGTDTCGSVRIPAALCGCVGLKPTRGRVNLDGILPLAPSLDHGGPITRSVRDAALLLDAMTGTTSEWTAATDVPDLRGTTVGVPTRYFFELVDPGVRAAVQASLDLMADAGATVRPVDVGDLRPLVAAIFLRVGAEAQEVHRATFPSRREDYGPDLVENLSRPAPTEARLAAAEQVIAEGVAALLAALGEVDVLATPTTPLTAPPIGAQRVEVAGEDLHIEEMLTGFTSAFNAAGVPALTVPCGLVGGLPTGLQLVGRAGSEPTVVRVGAAYEALRGPAPWPFPGPS</sequence>
<dbReference type="InterPro" id="IPR023631">
    <property type="entry name" value="Amidase_dom"/>
</dbReference>
<dbReference type="EMBL" id="OCNK01000004">
    <property type="protein sequence ID" value="SOE02074.1"/>
    <property type="molecule type" value="Genomic_DNA"/>
</dbReference>
<dbReference type="OrthoDB" id="182039at2"/>
<gene>
    <name evidence="3" type="ORF">SAMN06272739_3336</name>
</gene>
<dbReference type="RefSeq" id="WP_097185075.1">
    <property type="nucleotide sequence ID" value="NZ_OCNK01000004.1"/>
</dbReference>
<proteinExistence type="inferred from homology"/>
<organism evidence="3 4">
    <name type="scientific">Blastococcus haudaquaticus</name>
    <dbReference type="NCBI Taxonomy" id="1938745"/>
    <lineage>
        <taxon>Bacteria</taxon>
        <taxon>Bacillati</taxon>
        <taxon>Actinomycetota</taxon>
        <taxon>Actinomycetes</taxon>
        <taxon>Geodermatophilales</taxon>
        <taxon>Geodermatophilaceae</taxon>
        <taxon>Blastococcus</taxon>
    </lineage>
</organism>
<dbReference type="PANTHER" id="PTHR11895">
    <property type="entry name" value="TRANSAMIDASE"/>
    <property type="match status" value="1"/>
</dbReference>